<protein>
    <submittedName>
        <fullName evidence="2">Uncharacterized protein</fullName>
    </submittedName>
</protein>
<comment type="caution">
    <text evidence="2">The sequence shown here is derived from an EMBL/GenBank/DDBJ whole genome shotgun (WGS) entry which is preliminary data.</text>
</comment>
<feature type="compositionally biased region" description="Low complexity" evidence="1">
    <location>
        <begin position="106"/>
        <end position="121"/>
    </location>
</feature>
<reference evidence="2" key="1">
    <citation type="submission" date="2022-06" db="EMBL/GenBank/DDBJ databases">
        <title>Draft Genome Sequences of Three Actinomyces oris Strains, Isolated from Healthy Human Feces.</title>
        <authorList>
            <person name="Ye Y."/>
            <person name="Liu C."/>
            <person name="Zhao J."/>
            <person name="Xu J."/>
            <person name="Huang H."/>
            <person name="Wang B."/>
            <person name="Wei J."/>
            <person name="Jing X."/>
        </authorList>
    </citation>
    <scope>NUCLEOTIDE SEQUENCE</scope>
    <source>
        <strain evidence="2">CNGBCC1803727</strain>
    </source>
</reference>
<organism evidence="2 3">
    <name type="scientific">Actinomyces oris</name>
    <dbReference type="NCBI Taxonomy" id="544580"/>
    <lineage>
        <taxon>Bacteria</taxon>
        <taxon>Bacillati</taxon>
        <taxon>Actinomycetota</taxon>
        <taxon>Actinomycetes</taxon>
        <taxon>Actinomycetales</taxon>
        <taxon>Actinomycetaceae</taxon>
        <taxon>Actinomyces</taxon>
    </lineage>
</organism>
<name>A0AAW8LB95_9ACTO</name>
<dbReference type="RefSeq" id="WP_308680038.1">
    <property type="nucleotide sequence ID" value="NZ_JAMZMF010000012.1"/>
</dbReference>
<gene>
    <name evidence="2" type="ORF">RF687_08805</name>
</gene>
<sequence>MPSAQPSLYAERLVRPAQQVEVPATTLECYITGLYALNIQEPDGEGGDWHDVFHWREGVDDPDEVMLGGTAEVDTNHIYADLGIYEGRDSLLAKGLELPAGPAPVTWPTTTGPSWTWSTTP</sequence>
<evidence type="ECO:0000313" key="3">
    <source>
        <dbReference type="Proteomes" id="UP001230065"/>
    </source>
</evidence>
<evidence type="ECO:0000256" key="1">
    <source>
        <dbReference type="SAM" id="MobiDB-lite"/>
    </source>
</evidence>
<proteinExistence type="predicted"/>
<dbReference type="AlphaFoldDB" id="A0AAW8LB95"/>
<dbReference type="EMBL" id="JAMZMF010000012">
    <property type="protein sequence ID" value="MDR0178041.1"/>
    <property type="molecule type" value="Genomic_DNA"/>
</dbReference>
<feature type="region of interest" description="Disordered" evidence="1">
    <location>
        <begin position="102"/>
        <end position="121"/>
    </location>
</feature>
<evidence type="ECO:0000313" key="2">
    <source>
        <dbReference type="EMBL" id="MDR0178041.1"/>
    </source>
</evidence>
<accession>A0AAW8LB95</accession>
<dbReference type="Proteomes" id="UP001230065">
    <property type="component" value="Unassembled WGS sequence"/>
</dbReference>